<evidence type="ECO:0000313" key="3">
    <source>
        <dbReference type="Proteomes" id="UP000641137"/>
    </source>
</evidence>
<evidence type="ECO:0000313" key="2">
    <source>
        <dbReference type="EMBL" id="GHC79432.1"/>
    </source>
</evidence>
<sequence>MTKSYHVNNTSPVHKAFKVRGGHQVVAAGKEADVLNARELSEAQIDTFARDGVKVKLISKGKPEKEQTPPSEPVPPFTAHDKGGGWWGIVDTNGQSIGKNFRTDEADAFNALDDEAKAAKVVELTKPE</sequence>
<reference evidence="2" key="1">
    <citation type="journal article" date="2014" name="Int. J. Syst. Evol. Microbiol.">
        <title>Complete genome sequence of Corynebacterium casei LMG S-19264T (=DSM 44701T), isolated from a smear-ripened cheese.</title>
        <authorList>
            <consortium name="US DOE Joint Genome Institute (JGI-PGF)"/>
            <person name="Walter F."/>
            <person name="Albersmeier A."/>
            <person name="Kalinowski J."/>
            <person name="Ruckert C."/>
        </authorList>
    </citation>
    <scope>NUCLEOTIDE SEQUENCE</scope>
    <source>
        <strain evidence="2">KCTC 42097</strain>
    </source>
</reference>
<name>A0A8J3GIS7_9HYPH</name>
<dbReference type="Proteomes" id="UP000641137">
    <property type="component" value="Unassembled WGS sequence"/>
</dbReference>
<evidence type="ECO:0000256" key="1">
    <source>
        <dbReference type="SAM" id="MobiDB-lite"/>
    </source>
</evidence>
<gene>
    <name evidence="2" type="ORF">GCM10010136_31960</name>
</gene>
<feature type="region of interest" description="Disordered" evidence="1">
    <location>
        <begin position="59"/>
        <end position="85"/>
    </location>
</feature>
<keyword evidence="3" id="KW-1185">Reference proteome</keyword>
<comment type="caution">
    <text evidence="2">The sequence shown here is derived from an EMBL/GenBank/DDBJ whole genome shotgun (WGS) entry which is preliminary data.</text>
</comment>
<dbReference type="EMBL" id="BMZO01000011">
    <property type="protein sequence ID" value="GHC79432.1"/>
    <property type="molecule type" value="Genomic_DNA"/>
</dbReference>
<organism evidence="2 3">
    <name type="scientific">Limoniibacter endophyticus</name>
    <dbReference type="NCBI Taxonomy" id="1565040"/>
    <lineage>
        <taxon>Bacteria</taxon>
        <taxon>Pseudomonadati</taxon>
        <taxon>Pseudomonadota</taxon>
        <taxon>Alphaproteobacteria</taxon>
        <taxon>Hyphomicrobiales</taxon>
        <taxon>Bartonellaceae</taxon>
        <taxon>Limoniibacter</taxon>
    </lineage>
</organism>
<dbReference type="AlphaFoldDB" id="A0A8J3GIS7"/>
<protein>
    <submittedName>
        <fullName evidence="2">Uncharacterized protein</fullName>
    </submittedName>
</protein>
<proteinExistence type="predicted"/>
<accession>A0A8J3GIS7</accession>
<dbReference type="RefSeq" id="WP_189492486.1">
    <property type="nucleotide sequence ID" value="NZ_BMZO01000011.1"/>
</dbReference>
<reference evidence="2" key="2">
    <citation type="submission" date="2020-09" db="EMBL/GenBank/DDBJ databases">
        <authorList>
            <person name="Sun Q."/>
            <person name="Kim S."/>
        </authorList>
    </citation>
    <scope>NUCLEOTIDE SEQUENCE</scope>
    <source>
        <strain evidence="2">KCTC 42097</strain>
    </source>
</reference>